<dbReference type="GO" id="GO:0004674">
    <property type="term" value="F:protein serine/threonine kinase activity"/>
    <property type="evidence" value="ECO:0007669"/>
    <property type="project" value="UniProtKB-KW"/>
</dbReference>
<dbReference type="Pfam" id="PF13581">
    <property type="entry name" value="HATPase_c_2"/>
    <property type="match status" value="1"/>
</dbReference>
<sequence>MLGEPVPDTVPDGPVSGCPVLTGRRWEWRFPSLPGSVRGMRRDLHGVLDDTALSADVVDDLVLAASEAANNAVEHAQRPTQPYFDVCTELDDEAVTVVVRDHGTWRAPRLPSVRGRGLAMMHALGETTVRSGLGGTTVTIRCRHAGLEVRPKPR</sequence>
<dbReference type="PANTHER" id="PTHR35526:SF3">
    <property type="entry name" value="ANTI-SIGMA-F FACTOR RSBW"/>
    <property type="match status" value="1"/>
</dbReference>
<accession>A0A521FKZ6</accession>
<gene>
    <name evidence="3" type="ORF">SAMN06273567_109129</name>
</gene>
<dbReference type="InterPro" id="IPR050267">
    <property type="entry name" value="Anti-sigma-factor_SerPK"/>
</dbReference>
<dbReference type="InterPro" id="IPR036890">
    <property type="entry name" value="HATPase_C_sf"/>
</dbReference>
<dbReference type="Gene3D" id="3.30.565.10">
    <property type="entry name" value="Histidine kinase-like ATPase, C-terminal domain"/>
    <property type="match status" value="1"/>
</dbReference>
<dbReference type="InterPro" id="IPR003594">
    <property type="entry name" value="HATPase_dom"/>
</dbReference>
<dbReference type="PANTHER" id="PTHR35526">
    <property type="entry name" value="ANTI-SIGMA-F FACTOR RSBW-RELATED"/>
    <property type="match status" value="1"/>
</dbReference>
<keyword evidence="4" id="KW-1185">Reference proteome</keyword>
<keyword evidence="1" id="KW-0723">Serine/threonine-protein kinase</keyword>
<keyword evidence="3" id="KW-0808">Transferase</keyword>
<reference evidence="3 4" key="1">
    <citation type="submission" date="2017-05" db="EMBL/GenBank/DDBJ databases">
        <authorList>
            <person name="Varghese N."/>
            <person name="Submissions S."/>
        </authorList>
    </citation>
    <scope>NUCLEOTIDE SEQUENCE [LARGE SCALE GENOMIC DNA]</scope>
    <source>
        <strain evidence="3 4">DSM 46834</strain>
    </source>
</reference>
<proteinExistence type="predicted"/>
<name>A0A521FKZ6_9ACTN</name>
<evidence type="ECO:0000313" key="3">
    <source>
        <dbReference type="EMBL" id="SMO96161.1"/>
    </source>
</evidence>
<feature type="domain" description="Histidine kinase/HSP90-like ATPase" evidence="2">
    <location>
        <begin position="30"/>
        <end position="141"/>
    </location>
</feature>
<dbReference type="Proteomes" id="UP000317484">
    <property type="component" value="Unassembled WGS sequence"/>
</dbReference>
<protein>
    <submittedName>
        <fullName evidence="3">Histidine kinase-like ATPase domain-containing protein</fullName>
    </submittedName>
</protein>
<evidence type="ECO:0000256" key="1">
    <source>
        <dbReference type="ARBA" id="ARBA00022527"/>
    </source>
</evidence>
<dbReference type="EMBL" id="FXTJ01000009">
    <property type="protein sequence ID" value="SMO96161.1"/>
    <property type="molecule type" value="Genomic_DNA"/>
</dbReference>
<organism evidence="3 4">
    <name type="scientific">Geodermatophilus aquaeductus</name>
    <dbReference type="NCBI Taxonomy" id="1564161"/>
    <lineage>
        <taxon>Bacteria</taxon>
        <taxon>Bacillati</taxon>
        <taxon>Actinomycetota</taxon>
        <taxon>Actinomycetes</taxon>
        <taxon>Geodermatophilales</taxon>
        <taxon>Geodermatophilaceae</taxon>
        <taxon>Geodermatophilus</taxon>
    </lineage>
</organism>
<dbReference type="CDD" id="cd16936">
    <property type="entry name" value="HATPase_RsbW-like"/>
    <property type="match status" value="1"/>
</dbReference>
<dbReference type="RefSeq" id="WP_142460202.1">
    <property type="nucleotide sequence ID" value="NZ_FXTJ01000009.1"/>
</dbReference>
<keyword evidence="3" id="KW-0418">Kinase</keyword>
<evidence type="ECO:0000259" key="2">
    <source>
        <dbReference type="Pfam" id="PF13581"/>
    </source>
</evidence>
<dbReference type="AlphaFoldDB" id="A0A521FKZ6"/>
<dbReference type="SUPFAM" id="SSF55874">
    <property type="entry name" value="ATPase domain of HSP90 chaperone/DNA topoisomerase II/histidine kinase"/>
    <property type="match status" value="1"/>
</dbReference>
<evidence type="ECO:0000313" key="4">
    <source>
        <dbReference type="Proteomes" id="UP000317484"/>
    </source>
</evidence>